<organism evidence="1 2">
    <name type="scientific">Simiduia curdlanivorans</name>
    <dbReference type="NCBI Taxonomy" id="1492769"/>
    <lineage>
        <taxon>Bacteria</taxon>
        <taxon>Pseudomonadati</taxon>
        <taxon>Pseudomonadota</taxon>
        <taxon>Gammaproteobacteria</taxon>
        <taxon>Cellvibrionales</taxon>
        <taxon>Cellvibrionaceae</taxon>
        <taxon>Simiduia</taxon>
    </lineage>
</organism>
<dbReference type="Pfam" id="PF04820">
    <property type="entry name" value="Trp_halogenase"/>
    <property type="match status" value="1"/>
</dbReference>
<reference evidence="2" key="1">
    <citation type="journal article" date="2019" name="Int. J. Syst. Evol. Microbiol.">
        <title>The Global Catalogue of Microorganisms (GCM) 10K type strain sequencing project: providing services to taxonomists for standard genome sequencing and annotation.</title>
        <authorList>
            <consortium name="The Broad Institute Genomics Platform"/>
            <consortium name="The Broad Institute Genome Sequencing Center for Infectious Disease"/>
            <person name="Wu L."/>
            <person name="Ma J."/>
        </authorList>
    </citation>
    <scope>NUCLEOTIDE SEQUENCE [LARGE SCALE GENOMIC DNA]</scope>
    <source>
        <strain evidence="2">CECT 8570</strain>
    </source>
</reference>
<dbReference type="RefSeq" id="WP_290265199.1">
    <property type="nucleotide sequence ID" value="NZ_JAUFQG010000006.1"/>
</dbReference>
<dbReference type="Gene3D" id="3.50.50.60">
    <property type="entry name" value="FAD/NAD(P)-binding domain"/>
    <property type="match status" value="1"/>
</dbReference>
<dbReference type="InterPro" id="IPR006905">
    <property type="entry name" value="Flavin_halogenase"/>
</dbReference>
<gene>
    <name evidence="1" type="ORF">ACFOX3_12155</name>
</gene>
<evidence type="ECO:0000313" key="1">
    <source>
        <dbReference type="EMBL" id="MFC4363060.1"/>
    </source>
</evidence>
<dbReference type="InterPro" id="IPR050816">
    <property type="entry name" value="Flavin-dep_Halogenase_NPB"/>
</dbReference>
<dbReference type="PANTHER" id="PTHR43747">
    <property type="entry name" value="FAD-BINDING PROTEIN"/>
    <property type="match status" value="1"/>
</dbReference>
<sequence length="514" mass="57238">MQQQHNTIHHVVIVGGGTAGWLTAGRIAAQYPQGAGRQIKVTLVESPDIKPIGVGEGTWPTLRSTLMKLGISETDFIRHCDATFKQGAKFCQWLTGTPDDYYYHPLMLPQGFDKVDIAAGWRAIDPQRSFSNSVCFQEQVCEQGLGPKLISTAEFGSIANYAYHLDAGKFSEFLRQHVTEKLGVTHLLENVVGVNSAQNGDIESLITDKAVLAGDLFVDCTGFSSLLLGKHFKVPFIDHSDVLFIDQALAVQSPYDNIDAPIASHTISTAQKAGWIWDIGLQTRRGVGHVYSSRHTSKQSAEDALSQYLGSSNLNVKHIPIACGHREVFWQNNCVAVGLAAGFLEPLEASALVLVELSATMLAEQLPHDRQAVDIVAKRFNSTFKYRWDRVIDFLKLHYMLSRRTDSAFWLDNRAPETIPERLKELILLWRHRAPGNYDFDSNNEVFPAASYQYVLYGMGFVGALDQQHLASNTLDLARQMMAQNQRATQKAIQLLPKHRDLIEKIKMYGLAAV</sequence>
<dbReference type="EMBL" id="JBHSCX010000015">
    <property type="protein sequence ID" value="MFC4363060.1"/>
    <property type="molecule type" value="Genomic_DNA"/>
</dbReference>
<keyword evidence="2" id="KW-1185">Reference proteome</keyword>
<keyword evidence="1" id="KW-0560">Oxidoreductase</keyword>
<dbReference type="InterPro" id="IPR036188">
    <property type="entry name" value="FAD/NAD-bd_sf"/>
</dbReference>
<dbReference type="Proteomes" id="UP001595840">
    <property type="component" value="Unassembled WGS sequence"/>
</dbReference>
<comment type="caution">
    <text evidence="1">The sequence shown here is derived from an EMBL/GenBank/DDBJ whole genome shotgun (WGS) entry which is preliminary data.</text>
</comment>
<dbReference type="PANTHER" id="PTHR43747:SF4">
    <property type="entry name" value="FLAVIN-DEPENDENT TRYPTOPHAN HALOGENASE"/>
    <property type="match status" value="1"/>
</dbReference>
<accession>A0ABV8V765</accession>
<proteinExistence type="predicted"/>
<dbReference type="PIRSF" id="PIRSF011396">
    <property type="entry name" value="Trp_halogenase"/>
    <property type="match status" value="1"/>
</dbReference>
<dbReference type="InterPro" id="IPR033856">
    <property type="entry name" value="Trp_halogen"/>
</dbReference>
<name>A0ABV8V765_9GAMM</name>
<dbReference type="SUPFAM" id="SSF51905">
    <property type="entry name" value="FAD/NAD(P)-binding domain"/>
    <property type="match status" value="1"/>
</dbReference>
<dbReference type="GO" id="GO:0016491">
    <property type="term" value="F:oxidoreductase activity"/>
    <property type="evidence" value="ECO:0007669"/>
    <property type="project" value="UniProtKB-KW"/>
</dbReference>
<protein>
    <submittedName>
        <fullName evidence="1">Tryptophan halogenase family protein</fullName>
        <ecNumber evidence="1">1.14.19.-</ecNumber>
    </submittedName>
</protein>
<evidence type="ECO:0000313" key="2">
    <source>
        <dbReference type="Proteomes" id="UP001595840"/>
    </source>
</evidence>
<dbReference type="EC" id="1.14.19.-" evidence="1"/>